<organism evidence="2 3">
    <name type="scientific">Liquorilactobacillus satsumensis DSM 16230 = JCM 12392</name>
    <dbReference type="NCBI Taxonomy" id="1423801"/>
    <lineage>
        <taxon>Bacteria</taxon>
        <taxon>Bacillati</taxon>
        <taxon>Bacillota</taxon>
        <taxon>Bacilli</taxon>
        <taxon>Lactobacillales</taxon>
        <taxon>Lactobacillaceae</taxon>
        <taxon>Liquorilactobacillus</taxon>
    </lineage>
</organism>
<dbReference type="GO" id="GO:0016301">
    <property type="term" value="F:kinase activity"/>
    <property type="evidence" value="ECO:0007669"/>
    <property type="project" value="UniProtKB-UniRule"/>
</dbReference>
<keyword evidence="3" id="KW-1185">Reference proteome</keyword>
<comment type="caution">
    <text evidence="2">The sequence shown here is derived from an EMBL/GenBank/DDBJ whole genome shotgun (WGS) entry which is preliminary data.</text>
</comment>
<reference evidence="2 3" key="1">
    <citation type="journal article" date="2015" name="Genome Announc.">
        <title>Expanding the biotechnology potential of lactobacilli through comparative genomics of 213 strains and associated genera.</title>
        <authorList>
            <person name="Sun Z."/>
            <person name="Harris H.M."/>
            <person name="McCann A."/>
            <person name="Guo C."/>
            <person name="Argimon S."/>
            <person name="Zhang W."/>
            <person name="Yang X."/>
            <person name="Jeffery I.B."/>
            <person name="Cooney J.C."/>
            <person name="Kagawa T.F."/>
            <person name="Liu W."/>
            <person name="Song Y."/>
            <person name="Salvetti E."/>
            <person name="Wrobel A."/>
            <person name="Rasinkangas P."/>
            <person name="Parkhill J."/>
            <person name="Rea M.C."/>
            <person name="O'Sullivan O."/>
            <person name="Ritari J."/>
            <person name="Douillard F.P."/>
            <person name="Paul Ross R."/>
            <person name="Yang R."/>
            <person name="Briner A.E."/>
            <person name="Felis G.E."/>
            <person name="de Vos W.M."/>
            <person name="Barrangou R."/>
            <person name="Klaenhammer T.R."/>
            <person name="Caufield P.W."/>
            <person name="Cui Y."/>
            <person name="Zhang H."/>
            <person name="O'Toole P.W."/>
        </authorList>
    </citation>
    <scope>NUCLEOTIDE SEQUENCE [LARGE SCALE GENOMIC DNA]</scope>
    <source>
        <strain evidence="2 3">DSM 16230</strain>
    </source>
</reference>
<dbReference type="Proteomes" id="UP000051166">
    <property type="component" value="Unassembled WGS sequence"/>
</dbReference>
<dbReference type="PANTHER" id="PTHR12149:SF8">
    <property type="entry name" value="PROTEIN-RIBULOSAMINE 3-KINASE"/>
    <property type="match status" value="1"/>
</dbReference>
<evidence type="ECO:0000256" key="1">
    <source>
        <dbReference type="PIRNR" id="PIRNR006221"/>
    </source>
</evidence>
<dbReference type="AlphaFoldDB" id="A0A0R1V3Y7"/>
<evidence type="ECO:0000313" key="2">
    <source>
        <dbReference type="EMBL" id="KRL98506.1"/>
    </source>
</evidence>
<dbReference type="Gene3D" id="3.30.200.20">
    <property type="entry name" value="Phosphorylase Kinase, domain 1"/>
    <property type="match status" value="1"/>
</dbReference>
<accession>A0A0R1V3Y7</accession>
<sequence>MIFIFNWEVPILKKEWLQALPLKEILDVQPVGGGDVNQAFRLRTATGNFFLLVQPQTTASFYAAEIAGLEDFKKAGILAPRVIAHGEIQGDAYLILNYLEQGSGSQAELGQLVAKLHMQHSPNGKFGYALPYSGSSITLDNTWTDSWVELFVEKRLDVLATAVADKGLWDQRAIARYKQVRPQIVQLLQNHPSQPVLLHGDLWSGNYLFLADGRPALIDPAAFYGDREFDLGVTTVFGGFSEQFYRAYAKLLPFAQGYEKRLDLYRLYYLLIHLNKFGSTYAASVQRVVQQIANY</sequence>
<dbReference type="SUPFAM" id="SSF56112">
    <property type="entry name" value="Protein kinase-like (PK-like)"/>
    <property type="match status" value="1"/>
</dbReference>
<dbReference type="InterPro" id="IPR016477">
    <property type="entry name" value="Fructo-/Ketosamine-3-kinase"/>
</dbReference>
<dbReference type="PIRSF" id="PIRSF006221">
    <property type="entry name" value="Ketosamine-3-kinase"/>
    <property type="match status" value="1"/>
</dbReference>
<dbReference type="EMBL" id="AZFQ01000039">
    <property type="protein sequence ID" value="KRL98506.1"/>
    <property type="molecule type" value="Genomic_DNA"/>
</dbReference>
<dbReference type="Pfam" id="PF03881">
    <property type="entry name" value="Fructosamin_kin"/>
    <property type="match status" value="1"/>
</dbReference>
<dbReference type="STRING" id="1423801.FD50_GL000823"/>
<protein>
    <submittedName>
        <fullName evidence="2">Fructosamine Ketosamine-3-kinase</fullName>
    </submittedName>
</protein>
<comment type="similarity">
    <text evidence="1">Belongs to the fructosamine kinase family.</text>
</comment>
<keyword evidence="1" id="KW-0808">Transferase</keyword>
<gene>
    <name evidence="2" type="ORF">FD50_GL000823</name>
</gene>
<keyword evidence="1 2" id="KW-0418">Kinase</keyword>
<proteinExistence type="inferred from homology"/>
<evidence type="ECO:0000313" key="3">
    <source>
        <dbReference type="Proteomes" id="UP000051166"/>
    </source>
</evidence>
<name>A0A0R1V3Y7_9LACO</name>
<dbReference type="InterPro" id="IPR011009">
    <property type="entry name" value="Kinase-like_dom_sf"/>
</dbReference>
<dbReference type="Gene3D" id="3.90.1200.10">
    <property type="match status" value="1"/>
</dbReference>
<dbReference type="PANTHER" id="PTHR12149">
    <property type="entry name" value="FRUCTOSAMINE 3 KINASE-RELATED PROTEIN"/>
    <property type="match status" value="1"/>
</dbReference>
<dbReference type="PATRIC" id="fig|1423801.4.peg.837"/>